<dbReference type="AlphaFoldDB" id="A0A0A9D3J4"/>
<proteinExistence type="predicted"/>
<reference evidence="1" key="1">
    <citation type="submission" date="2014-09" db="EMBL/GenBank/DDBJ databases">
        <authorList>
            <person name="Magalhaes I.L.F."/>
            <person name="Oliveira U."/>
            <person name="Santos F.R."/>
            <person name="Vidigal T.H.D.A."/>
            <person name="Brescovit A.D."/>
            <person name="Santos A.J."/>
        </authorList>
    </citation>
    <scope>NUCLEOTIDE SEQUENCE</scope>
    <source>
        <tissue evidence="1">Shoot tissue taken approximately 20 cm above the soil surface</tissue>
    </source>
</reference>
<name>A0A0A9D3J4_ARUDO</name>
<organism evidence="1">
    <name type="scientific">Arundo donax</name>
    <name type="common">Giant reed</name>
    <name type="synonym">Donax arundinaceus</name>
    <dbReference type="NCBI Taxonomy" id="35708"/>
    <lineage>
        <taxon>Eukaryota</taxon>
        <taxon>Viridiplantae</taxon>
        <taxon>Streptophyta</taxon>
        <taxon>Embryophyta</taxon>
        <taxon>Tracheophyta</taxon>
        <taxon>Spermatophyta</taxon>
        <taxon>Magnoliopsida</taxon>
        <taxon>Liliopsida</taxon>
        <taxon>Poales</taxon>
        <taxon>Poaceae</taxon>
        <taxon>PACMAD clade</taxon>
        <taxon>Arundinoideae</taxon>
        <taxon>Arundineae</taxon>
        <taxon>Arundo</taxon>
    </lineage>
</organism>
<evidence type="ECO:0000313" key="1">
    <source>
        <dbReference type="EMBL" id="JAD82391.1"/>
    </source>
</evidence>
<sequence length="17" mass="1919">MQYTQLLPILILDLSGT</sequence>
<reference evidence="1" key="2">
    <citation type="journal article" date="2015" name="Data Brief">
        <title>Shoot transcriptome of the giant reed, Arundo donax.</title>
        <authorList>
            <person name="Barrero R.A."/>
            <person name="Guerrero F.D."/>
            <person name="Moolhuijzen P."/>
            <person name="Goolsby J.A."/>
            <person name="Tidwell J."/>
            <person name="Bellgard S.E."/>
            <person name="Bellgard M.I."/>
        </authorList>
    </citation>
    <scope>NUCLEOTIDE SEQUENCE</scope>
    <source>
        <tissue evidence="1">Shoot tissue taken approximately 20 cm above the soil surface</tissue>
    </source>
</reference>
<protein>
    <submittedName>
        <fullName evidence="1">EMB2369 (EMBRYO DEFECTIVE 2369)</fullName>
    </submittedName>
</protein>
<accession>A0A0A9D3J4</accession>
<dbReference type="EMBL" id="GBRH01215504">
    <property type="protein sequence ID" value="JAD82391.1"/>
    <property type="molecule type" value="Transcribed_RNA"/>
</dbReference>